<proteinExistence type="predicted"/>
<name>A0ABQ9JIK4_9CUCU</name>
<dbReference type="Proteomes" id="UP001162164">
    <property type="component" value="Unassembled WGS sequence"/>
</dbReference>
<protein>
    <submittedName>
        <fullName evidence="1">Uncharacterized protein</fullName>
    </submittedName>
</protein>
<organism evidence="1 2">
    <name type="scientific">Molorchus minor</name>
    <dbReference type="NCBI Taxonomy" id="1323400"/>
    <lineage>
        <taxon>Eukaryota</taxon>
        <taxon>Metazoa</taxon>
        <taxon>Ecdysozoa</taxon>
        <taxon>Arthropoda</taxon>
        <taxon>Hexapoda</taxon>
        <taxon>Insecta</taxon>
        <taxon>Pterygota</taxon>
        <taxon>Neoptera</taxon>
        <taxon>Endopterygota</taxon>
        <taxon>Coleoptera</taxon>
        <taxon>Polyphaga</taxon>
        <taxon>Cucujiformia</taxon>
        <taxon>Chrysomeloidea</taxon>
        <taxon>Cerambycidae</taxon>
        <taxon>Lamiinae</taxon>
        <taxon>Monochamini</taxon>
        <taxon>Molorchus</taxon>
    </lineage>
</organism>
<dbReference type="EMBL" id="JAPWTJ010000544">
    <property type="protein sequence ID" value="KAJ8977453.1"/>
    <property type="molecule type" value="Genomic_DNA"/>
</dbReference>
<keyword evidence="2" id="KW-1185">Reference proteome</keyword>
<evidence type="ECO:0000313" key="2">
    <source>
        <dbReference type="Proteomes" id="UP001162164"/>
    </source>
</evidence>
<comment type="caution">
    <text evidence="1">The sequence shown here is derived from an EMBL/GenBank/DDBJ whole genome shotgun (WGS) entry which is preliminary data.</text>
</comment>
<reference evidence="1" key="1">
    <citation type="journal article" date="2023" name="Insect Mol. Biol.">
        <title>Genome sequencing provides insights into the evolution of gene families encoding plant cell wall-degrading enzymes in longhorned beetles.</title>
        <authorList>
            <person name="Shin N.R."/>
            <person name="Okamura Y."/>
            <person name="Kirsch R."/>
            <person name="Pauchet Y."/>
        </authorList>
    </citation>
    <scope>NUCLEOTIDE SEQUENCE</scope>
    <source>
        <strain evidence="1">MMC_N1</strain>
    </source>
</reference>
<evidence type="ECO:0000313" key="1">
    <source>
        <dbReference type="EMBL" id="KAJ8977453.1"/>
    </source>
</evidence>
<gene>
    <name evidence="1" type="ORF">NQ317_002568</name>
</gene>
<sequence>MRHLHTLYPVKGCSNQAIEHVKEITDDTGNTFIHYLHGLLPNGEGISFRDKVQGKYILHLGNIWQQLLSFHFILEIVNTIPFTMTECKDNK</sequence>
<accession>A0ABQ9JIK4</accession>